<protein>
    <submittedName>
        <fullName evidence="3">Uncharacterized protein</fullName>
    </submittedName>
</protein>
<evidence type="ECO:0000256" key="2">
    <source>
        <dbReference type="SAM" id="MobiDB-lite"/>
    </source>
</evidence>
<dbReference type="GO" id="GO:0009264">
    <property type="term" value="P:deoxyribonucleotide catabolic process"/>
    <property type="evidence" value="ECO:0007669"/>
    <property type="project" value="InterPro"/>
</dbReference>
<dbReference type="PANTHER" id="PTHR35134:SF2">
    <property type="entry name" value="NUCLEOTIDASE YQFW-RELATED"/>
    <property type="match status" value="1"/>
</dbReference>
<accession>A0A7S0R2K0</accession>
<dbReference type="Gene3D" id="3.40.50.1000">
    <property type="entry name" value="HAD superfamily/HAD-like"/>
    <property type="match status" value="1"/>
</dbReference>
<dbReference type="Pfam" id="PF06941">
    <property type="entry name" value="NT5C"/>
    <property type="match status" value="1"/>
</dbReference>
<feature type="region of interest" description="Disordered" evidence="2">
    <location>
        <begin position="39"/>
        <end position="63"/>
    </location>
</feature>
<sequence length="315" mass="35124">MRLCRSHISSCLNAGVSAPMLLHPTSLRVQRVAVRPLAQAPDGLPGPAASPAPTPRVPRRDHSRQVAAQFRHTEQRRSTLIPTTATSPGHRLRVAVDVDEVLGRFVFTLNQFCKEQYGMEHDVSDYWVYEFAKIWNCNQDRSNHIVHEFFKSQHFNQGIPTIPGAYEALQRLSESCDLVVVTSRQHVIQDQTLEWIDRNYPGIFQEVYFGNHWSLEGISRKKSDICRAVGASVLIDDNTTYATECAAAGIHVLLYDWDHSYPWSKLPPGSPRDPLIRVVRDWAEVEAALTALAPRILAQAGAHADGQAGSSGGRS</sequence>
<dbReference type="PANTHER" id="PTHR35134">
    <property type="entry name" value="NUCLEOTIDASE YQFW-RELATED"/>
    <property type="match status" value="1"/>
</dbReference>
<gene>
    <name evidence="3" type="ORF">CLEI1391_LOCUS1283</name>
</gene>
<feature type="active site" description="Nucleophile" evidence="1">
    <location>
        <position position="97"/>
    </location>
</feature>
<dbReference type="InterPro" id="IPR036412">
    <property type="entry name" value="HAD-like_sf"/>
</dbReference>
<dbReference type="AlphaFoldDB" id="A0A7S0R2K0"/>
<dbReference type="SUPFAM" id="SSF56784">
    <property type="entry name" value="HAD-like"/>
    <property type="match status" value="1"/>
</dbReference>
<dbReference type="GO" id="GO:0008253">
    <property type="term" value="F:5'-nucleotidase activity"/>
    <property type="evidence" value="ECO:0007669"/>
    <property type="project" value="InterPro"/>
</dbReference>
<evidence type="ECO:0000313" key="3">
    <source>
        <dbReference type="EMBL" id="CAD8665240.1"/>
    </source>
</evidence>
<evidence type="ECO:0000256" key="1">
    <source>
        <dbReference type="PIRSR" id="PIRSR610708-1"/>
    </source>
</evidence>
<reference evidence="3" key="1">
    <citation type="submission" date="2021-01" db="EMBL/GenBank/DDBJ databases">
        <authorList>
            <person name="Corre E."/>
            <person name="Pelletier E."/>
            <person name="Niang G."/>
            <person name="Scheremetjew M."/>
            <person name="Finn R."/>
            <person name="Kale V."/>
            <person name="Holt S."/>
            <person name="Cochrane G."/>
            <person name="Meng A."/>
            <person name="Brown T."/>
            <person name="Cohen L."/>
        </authorList>
    </citation>
    <scope>NUCLEOTIDE SEQUENCE</scope>
    <source>
        <strain evidence="3">SAG 11-49</strain>
    </source>
</reference>
<dbReference type="InterPro" id="IPR052419">
    <property type="entry name" value="5_3-deoxyribonucleotidase-like"/>
</dbReference>
<name>A0A7S0R2K0_9CHLO</name>
<proteinExistence type="predicted"/>
<dbReference type="EMBL" id="HBFB01002524">
    <property type="protein sequence ID" value="CAD8665240.1"/>
    <property type="molecule type" value="Transcribed_RNA"/>
</dbReference>
<dbReference type="InterPro" id="IPR023214">
    <property type="entry name" value="HAD_sf"/>
</dbReference>
<dbReference type="InterPro" id="IPR010708">
    <property type="entry name" value="5'(3')-deoxyribonucleotidase"/>
</dbReference>
<organism evidence="3">
    <name type="scientific">Chlamydomonas leiostraca</name>
    <dbReference type="NCBI Taxonomy" id="1034604"/>
    <lineage>
        <taxon>Eukaryota</taxon>
        <taxon>Viridiplantae</taxon>
        <taxon>Chlorophyta</taxon>
        <taxon>core chlorophytes</taxon>
        <taxon>Chlorophyceae</taxon>
        <taxon>CS clade</taxon>
        <taxon>Chlamydomonadales</taxon>
        <taxon>Chlamydomonadaceae</taxon>
        <taxon>Chlamydomonas</taxon>
    </lineage>
</organism>
<feature type="active site" description="Proton donor" evidence="1">
    <location>
        <position position="99"/>
    </location>
</feature>